<reference evidence="6 7" key="1">
    <citation type="submission" date="2019-07" db="EMBL/GenBank/DDBJ databases">
        <authorList>
            <person name="Friedrich A."/>
            <person name="Schacherer J."/>
        </authorList>
    </citation>
    <scope>NUCLEOTIDE SEQUENCE [LARGE SCALE GENOMIC DNA]</scope>
</reference>
<dbReference type="AlphaFoldDB" id="A0A7D9CYY6"/>
<organism evidence="6 7">
    <name type="scientific">Dekkera bruxellensis</name>
    <name type="common">Brettanomyces custersii</name>
    <dbReference type="NCBI Taxonomy" id="5007"/>
    <lineage>
        <taxon>Eukaryota</taxon>
        <taxon>Fungi</taxon>
        <taxon>Dikarya</taxon>
        <taxon>Ascomycota</taxon>
        <taxon>Saccharomycotina</taxon>
        <taxon>Pichiomycetes</taxon>
        <taxon>Pichiales</taxon>
        <taxon>Pichiaceae</taxon>
        <taxon>Brettanomyces</taxon>
    </lineage>
</organism>
<dbReference type="InterPro" id="IPR003593">
    <property type="entry name" value="AAA+_ATPase"/>
</dbReference>
<gene>
    <name evidence="6" type="ORF">DEBR0S4_11826G</name>
</gene>
<evidence type="ECO:0000256" key="2">
    <source>
        <dbReference type="ARBA" id="ARBA00022840"/>
    </source>
</evidence>
<dbReference type="InterPro" id="IPR019489">
    <property type="entry name" value="Clp_ATPase_C"/>
</dbReference>
<evidence type="ECO:0000256" key="1">
    <source>
        <dbReference type="ARBA" id="ARBA00022741"/>
    </source>
</evidence>
<dbReference type="SMART" id="SM00382">
    <property type="entry name" value="AAA"/>
    <property type="match status" value="1"/>
</dbReference>
<evidence type="ECO:0000256" key="3">
    <source>
        <dbReference type="SAM" id="MobiDB-lite"/>
    </source>
</evidence>
<feature type="compositionally biased region" description="Polar residues" evidence="3">
    <location>
        <begin position="39"/>
        <end position="58"/>
    </location>
</feature>
<dbReference type="PANTHER" id="PTHR48102">
    <property type="entry name" value="ATP-DEPENDENT CLP PROTEASE ATP-BINDING SUBUNIT CLPX-LIKE, MITOCHONDRIAL-RELATED"/>
    <property type="match status" value="1"/>
</dbReference>
<dbReference type="SMART" id="SM01086">
    <property type="entry name" value="ClpB_D2-small"/>
    <property type="match status" value="1"/>
</dbReference>
<feature type="region of interest" description="Disordered" evidence="3">
    <location>
        <begin position="39"/>
        <end position="67"/>
    </location>
</feature>
<dbReference type="SUPFAM" id="SSF52540">
    <property type="entry name" value="P-loop containing nucleoside triphosphate hydrolases"/>
    <property type="match status" value="1"/>
</dbReference>
<feature type="domain" description="AAA+ ATPase" evidence="4">
    <location>
        <begin position="212"/>
        <end position="370"/>
    </location>
</feature>
<dbReference type="Gene3D" id="1.10.8.60">
    <property type="match status" value="1"/>
</dbReference>
<dbReference type="PANTHER" id="PTHR48102:SF7">
    <property type="entry name" value="ATP-DEPENDENT CLP PROTEASE ATP-BINDING SUBUNIT CLPX-LIKE, MITOCHONDRIAL"/>
    <property type="match status" value="1"/>
</dbReference>
<dbReference type="InterPro" id="IPR003959">
    <property type="entry name" value="ATPase_AAA_core"/>
</dbReference>
<dbReference type="GO" id="GO:0005524">
    <property type="term" value="F:ATP binding"/>
    <property type="evidence" value="ECO:0007669"/>
    <property type="project" value="UniProtKB-KW"/>
</dbReference>
<accession>A0A7D9CYY6</accession>
<evidence type="ECO:0000313" key="7">
    <source>
        <dbReference type="Proteomes" id="UP000478008"/>
    </source>
</evidence>
<keyword evidence="7" id="KW-1185">Reference proteome</keyword>
<dbReference type="GO" id="GO:0051603">
    <property type="term" value="P:proteolysis involved in protein catabolic process"/>
    <property type="evidence" value="ECO:0007669"/>
    <property type="project" value="TreeGrafter"/>
</dbReference>
<sequence length="565" mass="62578">MIHICYRSGMRPVAHILPIRNRIPVLLVNRFNSILQSSTYDAGNKSSTNGLDPINTKSVMGENVEDSPSSSIKQLYEMNKSRRDENVHIISKPSETAEQKFESMKQARIEKIERNIENLATPKQMKSYLDQYIIGQDECKKIMSVAIYNHYLRVNDNLIRRLKKSSFKRGNTGVAISQTCDSKTGIPGSEERAKLALEFSKGSSSKEAPKLDKTNLILIGPSGSGKTLMAKTIARILNVPIVIQDCTSLTQAGYIGEDIADCVQKLFNRSGRNVEECERGIVVLDEVDKLAHKVDASSSKDISGEGVQQSLLKLIEGSQVPVHGNIKKNTAFAHTDPDEDEKVIDTSNVLFIAMGAFVGLDRIIAKRLTLEQSDSENQNDGDSNVHDHAPGTKESMKPSSLNRVIPGDIIKFGMIPEFIGRLPIIATLKNLTAEDLERVLVTPKNSIIQQYRYTFSKLGIELAVTGPALQSVAQLSLKNGTGARGLHSILSKLLLSANYDCPGSNIAFVLINKEVIESFSRSWLSGKSLETFKAKYFLSGEKKEFMNCIHKEDPILENKLLYHLI</sequence>
<protein>
    <submittedName>
        <fullName evidence="6">DEBR0S4_11826g1_1</fullName>
    </submittedName>
</protein>
<keyword evidence="1" id="KW-0547">Nucleotide-binding</keyword>
<dbReference type="Proteomes" id="UP000478008">
    <property type="component" value="Unassembled WGS sequence"/>
</dbReference>
<dbReference type="InterPro" id="IPR027417">
    <property type="entry name" value="P-loop_NTPase"/>
</dbReference>
<evidence type="ECO:0000313" key="6">
    <source>
        <dbReference type="EMBL" id="VUG19154.1"/>
    </source>
</evidence>
<dbReference type="Pfam" id="PF07724">
    <property type="entry name" value="AAA_2"/>
    <property type="match status" value="1"/>
</dbReference>
<name>A0A7D9CYY6_DEKBR</name>
<evidence type="ECO:0000259" key="4">
    <source>
        <dbReference type="SMART" id="SM00382"/>
    </source>
</evidence>
<feature type="region of interest" description="Disordered" evidence="3">
    <location>
        <begin position="373"/>
        <end position="400"/>
    </location>
</feature>
<dbReference type="Gene3D" id="3.40.50.300">
    <property type="entry name" value="P-loop containing nucleotide triphosphate hydrolases"/>
    <property type="match status" value="1"/>
</dbReference>
<proteinExistence type="predicted"/>
<dbReference type="GO" id="GO:0016887">
    <property type="term" value="F:ATP hydrolysis activity"/>
    <property type="evidence" value="ECO:0007669"/>
    <property type="project" value="InterPro"/>
</dbReference>
<dbReference type="InterPro" id="IPR050052">
    <property type="entry name" value="ATP-dep_Clp_protease_ClpX"/>
</dbReference>
<dbReference type="GO" id="GO:0005759">
    <property type="term" value="C:mitochondrial matrix"/>
    <property type="evidence" value="ECO:0007669"/>
    <property type="project" value="TreeGrafter"/>
</dbReference>
<evidence type="ECO:0000259" key="5">
    <source>
        <dbReference type="SMART" id="SM01086"/>
    </source>
</evidence>
<dbReference type="NCBIfam" id="NF003745">
    <property type="entry name" value="PRK05342.1"/>
    <property type="match status" value="1"/>
</dbReference>
<keyword evidence="2" id="KW-0067">ATP-binding</keyword>
<feature type="domain" description="Clp ATPase C-terminal" evidence="5">
    <location>
        <begin position="431"/>
        <end position="516"/>
    </location>
</feature>
<feature type="compositionally biased region" description="Basic and acidic residues" evidence="3">
    <location>
        <begin position="383"/>
        <end position="396"/>
    </location>
</feature>
<dbReference type="EMBL" id="CABFWN010000004">
    <property type="protein sequence ID" value="VUG19154.1"/>
    <property type="molecule type" value="Genomic_DNA"/>
</dbReference>